<feature type="signal peptide" evidence="1">
    <location>
        <begin position="1"/>
        <end position="20"/>
    </location>
</feature>
<organism evidence="2 3">
    <name type="scientific">Massilia solisilvae</name>
    <dbReference type="NCBI Taxonomy" id="1811225"/>
    <lineage>
        <taxon>Bacteria</taxon>
        <taxon>Pseudomonadati</taxon>
        <taxon>Pseudomonadota</taxon>
        <taxon>Betaproteobacteria</taxon>
        <taxon>Burkholderiales</taxon>
        <taxon>Oxalobacteraceae</taxon>
        <taxon>Telluria group</taxon>
        <taxon>Massilia</taxon>
    </lineage>
</organism>
<dbReference type="RefSeq" id="WP_258857669.1">
    <property type="nucleotide sequence ID" value="NZ_JANUGV010000005.1"/>
</dbReference>
<dbReference type="Proteomes" id="UP001205861">
    <property type="component" value="Unassembled WGS sequence"/>
</dbReference>
<gene>
    <name evidence="2" type="ORF">NX773_17950</name>
</gene>
<sequence>MKRFLALALGVTTSLSLVLAAEKGDWWQYKPIKGSYLIYSGDLGEEQPPTASDRKISFAVSGPVAKEMFDSMYPDAKEACSNDKGHHERYKGNVSCVRDPDGYTCHFGFNLRTGASISGATC</sequence>
<comment type="caution">
    <text evidence="2">The sequence shown here is derived from an EMBL/GenBank/DDBJ whole genome shotgun (WGS) entry which is preliminary data.</text>
</comment>
<proteinExistence type="predicted"/>
<evidence type="ECO:0000313" key="2">
    <source>
        <dbReference type="EMBL" id="MCS0610054.1"/>
    </source>
</evidence>
<accession>A0ABT2BNI2</accession>
<dbReference type="EMBL" id="JANUGV010000005">
    <property type="protein sequence ID" value="MCS0610054.1"/>
    <property type="molecule type" value="Genomic_DNA"/>
</dbReference>
<keyword evidence="3" id="KW-1185">Reference proteome</keyword>
<reference evidence="2 3" key="1">
    <citation type="submission" date="2022-08" db="EMBL/GenBank/DDBJ databases">
        <title>Reclassification of Massilia species as members of the genera Telluria, Duganella, Pseudoduganella, Mokoshia gen. nov. and Zemynaea gen. nov. using orthogonal and non-orthogonal genome-based approaches.</title>
        <authorList>
            <person name="Bowman J.P."/>
        </authorList>
    </citation>
    <scope>NUCLEOTIDE SEQUENCE [LARGE SCALE GENOMIC DNA]</scope>
    <source>
        <strain evidence="2 3">JCM 31607</strain>
    </source>
</reference>
<evidence type="ECO:0000313" key="3">
    <source>
        <dbReference type="Proteomes" id="UP001205861"/>
    </source>
</evidence>
<keyword evidence="1" id="KW-0732">Signal</keyword>
<evidence type="ECO:0000256" key="1">
    <source>
        <dbReference type="SAM" id="SignalP"/>
    </source>
</evidence>
<evidence type="ECO:0008006" key="4">
    <source>
        <dbReference type="Google" id="ProtNLM"/>
    </source>
</evidence>
<feature type="chain" id="PRO_5045367006" description="DUF3617 family protein" evidence="1">
    <location>
        <begin position="21"/>
        <end position="122"/>
    </location>
</feature>
<protein>
    <recommendedName>
        <fullName evidence="4">DUF3617 family protein</fullName>
    </recommendedName>
</protein>
<name>A0ABT2BNI2_9BURK</name>